<organism evidence="3 4">
    <name type="scientific">Catenuloplanes nepalensis</name>
    <dbReference type="NCBI Taxonomy" id="587533"/>
    <lineage>
        <taxon>Bacteria</taxon>
        <taxon>Bacillati</taxon>
        <taxon>Actinomycetota</taxon>
        <taxon>Actinomycetes</taxon>
        <taxon>Micromonosporales</taxon>
        <taxon>Micromonosporaceae</taxon>
        <taxon>Catenuloplanes</taxon>
    </lineage>
</organism>
<sequence>MGSLDTLSALLSDFLTDHRDGVIVGALAVSMLSLMLAGLIVRRLIKSDRADRALTIVSVIVGYGWSAEAMWEIATEVLHLPGLFVVLAFFVFEAMLGTSMLRAEKHQRQHGHPGRHGRSAWTIAIVMGVIAASAGGSLVEVVLRFALPLLVTKQWWDGLPAAEDGKAPDATTWRWTPRRLLLAVGAIEPGARDTETVDRERRIRQMTDLEHRRQHGWSKAAGRRAAKLDRLTLGADDDMITEVRRRLARTGWYGRPGEPAELLSARAAAAQARTEADAAREAEAAAVAWAESAAQLAEAESARRVQAVAEADAMRTEADAQSAARAKAEVLATQYADAARRAGRDREAAEARAAAQVREARDRIAGYEHSAQRTAEDAQRAGSQARDAIDRLAEAQRLAQDAATARFAAEEVARQAKAEADTLRWQLAQAQHQAATVEADKTPAKDRPAGRSLAAVPSGAVPLPPGVSVPDIDGVAVATARRIVAAFYASPDAARTEIARAAGTSDRTVRRVLSALPNNGRPALAETA</sequence>
<keyword evidence="4" id="KW-1185">Reference proteome</keyword>
<name>A0ABT9N676_9ACTN</name>
<feature type="transmembrane region" description="Helical" evidence="2">
    <location>
        <begin position="119"/>
        <end position="139"/>
    </location>
</feature>
<dbReference type="RefSeq" id="WP_306837355.1">
    <property type="nucleotide sequence ID" value="NZ_JAUSRA010000001.1"/>
</dbReference>
<gene>
    <name evidence="3" type="ORF">J2S43_007535</name>
</gene>
<feature type="region of interest" description="Disordered" evidence="1">
    <location>
        <begin position="435"/>
        <end position="457"/>
    </location>
</feature>
<protein>
    <submittedName>
        <fullName evidence="3">Uncharacterized protein</fullName>
    </submittedName>
</protein>
<evidence type="ECO:0000313" key="3">
    <source>
        <dbReference type="EMBL" id="MDP9799023.1"/>
    </source>
</evidence>
<dbReference type="EMBL" id="JAUSRA010000001">
    <property type="protein sequence ID" value="MDP9799023.1"/>
    <property type="molecule type" value="Genomic_DNA"/>
</dbReference>
<evidence type="ECO:0000256" key="2">
    <source>
        <dbReference type="SAM" id="Phobius"/>
    </source>
</evidence>
<feature type="transmembrane region" description="Helical" evidence="2">
    <location>
        <begin position="77"/>
        <end position="98"/>
    </location>
</feature>
<dbReference type="Proteomes" id="UP001240984">
    <property type="component" value="Unassembled WGS sequence"/>
</dbReference>
<keyword evidence="2" id="KW-0472">Membrane</keyword>
<comment type="caution">
    <text evidence="3">The sequence shown here is derived from an EMBL/GenBank/DDBJ whole genome shotgun (WGS) entry which is preliminary data.</text>
</comment>
<proteinExistence type="predicted"/>
<accession>A0ABT9N676</accession>
<reference evidence="3 4" key="1">
    <citation type="submission" date="2023-07" db="EMBL/GenBank/DDBJ databases">
        <title>Sequencing the genomes of 1000 actinobacteria strains.</title>
        <authorList>
            <person name="Klenk H.-P."/>
        </authorList>
    </citation>
    <scope>NUCLEOTIDE SEQUENCE [LARGE SCALE GENOMIC DNA]</scope>
    <source>
        <strain evidence="3 4">DSM 44710</strain>
    </source>
</reference>
<feature type="transmembrane region" description="Helical" evidence="2">
    <location>
        <begin position="22"/>
        <end position="41"/>
    </location>
</feature>
<evidence type="ECO:0000256" key="1">
    <source>
        <dbReference type="SAM" id="MobiDB-lite"/>
    </source>
</evidence>
<keyword evidence="2" id="KW-0812">Transmembrane</keyword>
<keyword evidence="2" id="KW-1133">Transmembrane helix</keyword>
<feature type="compositionally biased region" description="Basic and acidic residues" evidence="1">
    <location>
        <begin position="438"/>
        <end position="449"/>
    </location>
</feature>
<evidence type="ECO:0000313" key="4">
    <source>
        <dbReference type="Proteomes" id="UP001240984"/>
    </source>
</evidence>
<feature type="transmembrane region" description="Helical" evidence="2">
    <location>
        <begin position="53"/>
        <end position="71"/>
    </location>
</feature>